<evidence type="ECO:0000313" key="2">
    <source>
        <dbReference type="Proteomes" id="UP000054600"/>
    </source>
</evidence>
<protein>
    <submittedName>
        <fullName evidence="1">Uncharacterized protein</fullName>
    </submittedName>
</protein>
<sequence>MKDSEGNIIEITLFESYLAKYLIEHPEFFTPVYEKILKGLEAIHELNKSDRNYDRIMYSLHTVMKDEYKEFKGLQFLKDSPDLFKINYFLKLYCDYFLKADKIKHVPEAPKSHIPTLTELCLYSLFKSQSGRKSLASHLRPKELFHENNRGAKSTESDNLQTTRKLGITTIENTPQDLNAYFPESYSPAQFEYKPDRNSNVGRWMTQRNFPIISGSSGSACDYLSYLITAIPLEPREIKLLFVSVAATLIAKGHHSYFEVMILLDRFGFKLHDAEDFYSFYEQMLPKEIVSSESYQEFKHSAVGARLLEGIHFEPEENRPSRMLPELFIATS</sequence>
<name>A0A0W0Z7A5_9GAMM</name>
<dbReference type="RefSeq" id="WP_018575894.1">
    <property type="nucleotide sequence ID" value="NZ_KB892381.1"/>
</dbReference>
<comment type="caution">
    <text evidence="1">The sequence shown here is derived from an EMBL/GenBank/DDBJ whole genome shotgun (WGS) entry which is preliminary data.</text>
</comment>
<dbReference type="EMBL" id="LNYW01000016">
    <property type="protein sequence ID" value="KTD65004.1"/>
    <property type="molecule type" value="Genomic_DNA"/>
</dbReference>
<dbReference type="STRING" id="1122169.Lsha_0373"/>
<dbReference type="Proteomes" id="UP000054600">
    <property type="component" value="Unassembled WGS sequence"/>
</dbReference>
<gene>
    <name evidence="1" type="ORF">Lsha_0373</name>
</gene>
<accession>A0A0W0Z7A5</accession>
<dbReference type="AlphaFoldDB" id="A0A0W0Z7A5"/>
<keyword evidence="2" id="KW-1185">Reference proteome</keyword>
<dbReference type="OrthoDB" id="5635210at2"/>
<evidence type="ECO:0000313" key="1">
    <source>
        <dbReference type="EMBL" id="KTD65004.1"/>
    </source>
</evidence>
<reference evidence="1 2" key="1">
    <citation type="submission" date="2015-11" db="EMBL/GenBank/DDBJ databases">
        <title>Genomic analysis of 38 Legionella species identifies large and diverse effector repertoires.</title>
        <authorList>
            <person name="Burstein D."/>
            <person name="Amaro F."/>
            <person name="Zusman T."/>
            <person name="Lifshitz Z."/>
            <person name="Cohen O."/>
            <person name="Gilbert J.A."/>
            <person name="Pupko T."/>
            <person name="Shuman H.A."/>
            <person name="Segal G."/>
        </authorList>
    </citation>
    <scope>NUCLEOTIDE SEQUENCE [LARGE SCALE GENOMIC DNA]</scope>
    <source>
        <strain evidence="1 2">ATCC 49655</strain>
    </source>
</reference>
<proteinExistence type="predicted"/>
<organism evidence="1 2">
    <name type="scientific">Legionella shakespearei DSM 23087</name>
    <dbReference type="NCBI Taxonomy" id="1122169"/>
    <lineage>
        <taxon>Bacteria</taxon>
        <taxon>Pseudomonadati</taxon>
        <taxon>Pseudomonadota</taxon>
        <taxon>Gammaproteobacteria</taxon>
        <taxon>Legionellales</taxon>
        <taxon>Legionellaceae</taxon>
        <taxon>Legionella</taxon>
    </lineage>
</organism>
<dbReference type="PATRIC" id="fig|1122169.6.peg.422"/>
<dbReference type="eggNOG" id="ENOG5031EU0">
    <property type="taxonomic scope" value="Bacteria"/>
</dbReference>